<gene>
    <name evidence="2" type="ORF">C1H87_06745</name>
</gene>
<feature type="transmembrane region" description="Helical" evidence="1">
    <location>
        <begin position="16"/>
        <end position="37"/>
    </location>
</feature>
<dbReference type="KEGG" id="fek:C1H87_06745"/>
<keyword evidence="1" id="KW-1133">Transmembrane helix</keyword>
<keyword evidence="1" id="KW-0472">Membrane</keyword>
<protein>
    <submittedName>
        <fullName evidence="2">Uncharacterized protein</fullName>
    </submittedName>
</protein>
<sequence>MFSLRKTVKNKYLKKLTPFLLGITNKIITINVFIFVFSYPYTFLVFIKNIKIFMFFNAFSYVNSTLL</sequence>
<keyword evidence="1" id="KW-0812">Transmembrane</keyword>
<evidence type="ECO:0000313" key="3">
    <source>
        <dbReference type="Proteomes" id="UP000235826"/>
    </source>
</evidence>
<name>A0A2K9PMY6_9FLAO</name>
<evidence type="ECO:0000313" key="2">
    <source>
        <dbReference type="EMBL" id="AUP78421.1"/>
    </source>
</evidence>
<keyword evidence="3" id="KW-1185">Reference proteome</keyword>
<accession>A0A2K9PMY6</accession>
<evidence type="ECO:0000256" key="1">
    <source>
        <dbReference type="SAM" id="Phobius"/>
    </source>
</evidence>
<dbReference type="Proteomes" id="UP000235826">
    <property type="component" value="Chromosome"/>
</dbReference>
<reference evidence="2 3" key="1">
    <citation type="submission" date="2018-01" db="EMBL/GenBank/DDBJ databases">
        <title>Complete genome sequence of Flavivirga eckloniae ECD14 isolated from seaweed Ecklonia cava.</title>
        <authorList>
            <person name="Lee J.H."/>
            <person name="Baik K.S."/>
            <person name="Seong C.N."/>
        </authorList>
    </citation>
    <scope>NUCLEOTIDE SEQUENCE [LARGE SCALE GENOMIC DNA]</scope>
    <source>
        <strain evidence="2 3">ECD14</strain>
    </source>
</reference>
<dbReference type="AlphaFoldDB" id="A0A2K9PMY6"/>
<dbReference type="EMBL" id="CP025791">
    <property type="protein sequence ID" value="AUP78421.1"/>
    <property type="molecule type" value="Genomic_DNA"/>
</dbReference>
<proteinExistence type="predicted"/>
<organism evidence="2 3">
    <name type="scientific">Flavivirga eckloniae</name>
    <dbReference type="NCBI Taxonomy" id="1803846"/>
    <lineage>
        <taxon>Bacteria</taxon>
        <taxon>Pseudomonadati</taxon>
        <taxon>Bacteroidota</taxon>
        <taxon>Flavobacteriia</taxon>
        <taxon>Flavobacteriales</taxon>
        <taxon>Flavobacteriaceae</taxon>
        <taxon>Flavivirga</taxon>
    </lineage>
</organism>